<evidence type="ECO:0000256" key="3">
    <source>
        <dbReference type="ARBA" id="ARBA00022695"/>
    </source>
</evidence>
<dbReference type="EC" id="2.7.7.-" evidence="8"/>
<comment type="catalytic activity">
    <reaction evidence="8">
        <text>L-tyrosyl-[protein] + ATP = O-(5'-adenylyl)-L-tyrosyl-[protein] + diphosphate</text>
        <dbReference type="Rhea" id="RHEA:54288"/>
        <dbReference type="Rhea" id="RHEA-COMP:10136"/>
        <dbReference type="Rhea" id="RHEA-COMP:13846"/>
        <dbReference type="ChEBI" id="CHEBI:30616"/>
        <dbReference type="ChEBI" id="CHEBI:33019"/>
        <dbReference type="ChEBI" id="CHEBI:46858"/>
        <dbReference type="ChEBI" id="CHEBI:83624"/>
        <dbReference type="EC" id="2.7.7.108"/>
    </reaction>
</comment>
<comment type="catalytic activity">
    <reaction evidence="8">
        <text>L-threonyl-[protein] + ATP = 3-O-(5'-adenylyl)-L-threonyl-[protein] + diphosphate</text>
        <dbReference type="Rhea" id="RHEA:54292"/>
        <dbReference type="Rhea" id="RHEA-COMP:11060"/>
        <dbReference type="Rhea" id="RHEA-COMP:13847"/>
        <dbReference type="ChEBI" id="CHEBI:30013"/>
        <dbReference type="ChEBI" id="CHEBI:30616"/>
        <dbReference type="ChEBI" id="CHEBI:33019"/>
        <dbReference type="ChEBI" id="CHEBI:138113"/>
        <dbReference type="EC" id="2.7.7.108"/>
    </reaction>
</comment>
<dbReference type="GO" id="GO:0070733">
    <property type="term" value="F:AMPylase activity"/>
    <property type="evidence" value="ECO:0007669"/>
    <property type="project" value="UniProtKB-EC"/>
</dbReference>
<evidence type="ECO:0000256" key="4">
    <source>
        <dbReference type="ARBA" id="ARBA00022723"/>
    </source>
</evidence>
<keyword evidence="3 8" id="KW-0548">Nucleotidyltransferase</keyword>
<comment type="catalytic activity">
    <reaction evidence="8">
        <text>L-tyrosyl-[protein] + UTP = O-(5'-uridylyl)-L-tyrosyl-[protein] + diphosphate</text>
        <dbReference type="Rhea" id="RHEA:83887"/>
        <dbReference type="Rhea" id="RHEA-COMP:10136"/>
        <dbReference type="Rhea" id="RHEA-COMP:20238"/>
        <dbReference type="ChEBI" id="CHEBI:33019"/>
        <dbReference type="ChEBI" id="CHEBI:46398"/>
        <dbReference type="ChEBI" id="CHEBI:46858"/>
        <dbReference type="ChEBI" id="CHEBI:90602"/>
    </reaction>
</comment>
<reference evidence="9 10" key="1">
    <citation type="submission" date="2022-12" db="EMBL/GenBank/DDBJ databases">
        <title>Dasania phycosphaerae sp. nov., isolated from particulate material of the south coast of Korea.</title>
        <authorList>
            <person name="Jiang Y."/>
        </authorList>
    </citation>
    <scope>NUCLEOTIDE SEQUENCE [LARGE SCALE GENOMIC DNA]</scope>
    <source>
        <strain evidence="9 10">GY-19</strain>
    </source>
</reference>
<dbReference type="RefSeq" id="WP_258331196.1">
    <property type="nucleotide sequence ID" value="NZ_JAPTGG010000005.1"/>
</dbReference>
<feature type="binding site" evidence="8">
    <location>
        <position position="108"/>
    </location>
    <ligand>
        <name>ATP</name>
        <dbReference type="ChEBI" id="CHEBI:30616"/>
    </ligand>
</feature>
<dbReference type="HAMAP" id="MF_00692">
    <property type="entry name" value="SelO"/>
    <property type="match status" value="1"/>
</dbReference>
<evidence type="ECO:0000256" key="7">
    <source>
        <dbReference type="ARBA" id="ARBA00022842"/>
    </source>
</evidence>
<feature type="binding site" evidence="8">
    <location>
        <position position="120"/>
    </location>
    <ligand>
        <name>ATP</name>
        <dbReference type="ChEBI" id="CHEBI:30616"/>
    </ligand>
</feature>
<name>A0A9J6RM33_9GAMM</name>
<feature type="binding site" evidence="8">
    <location>
        <position position="249"/>
    </location>
    <ligand>
        <name>Mg(2+)</name>
        <dbReference type="ChEBI" id="CHEBI:18420"/>
    </ligand>
</feature>
<comment type="caution">
    <text evidence="9">The sequence shown here is derived from an EMBL/GenBank/DDBJ whole genome shotgun (WGS) entry which is preliminary data.</text>
</comment>
<evidence type="ECO:0000256" key="6">
    <source>
        <dbReference type="ARBA" id="ARBA00022840"/>
    </source>
</evidence>
<feature type="binding site" evidence="8">
    <location>
        <position position="258"/>
    </location>
    <ligand>
        <name>ATP</name>
        <dbReference type="ChEBI" id="CHEBI:30616"/>
    </ligand>
</feature>
<gene>
    <name evidence="8" type="primary">ydiU</name>
    <name evidence="8" type="synonym">selO</name>
    <name evidence="9" type="ORF">O0V09_07535</name>
</gene>
<dbReference type="GO" id="GO:0005524">
    <property type="term" value="F:ATP binding"/>
    <property type="evidence" value="ECO:0007669"/>
    <property type="project" value="UniProtKB-UniRule"/>
</dbReference>
<evidence type="ECO:0000256" key="2">
    <source>
        <dbReference type="ARBA" id="ARBA00022679"/>
    </source>
</evidence>
<comment type="catalytic activity">
    <reaction evidence="8">
        <text>L-seryl-[protein] + ATP = 3-O-(5'-adenylyl)-L-seryl-[protein] + diphosphate</text>
        <dbReference type="Rhea" id="RHEA:58120"/>
        <dbReference type="Rhea" id="RHEA-COMP:9863"/>
        <dbReference type="Rhea" id="RHEA-COMP:15073"/>
        <dbReference type="ChEBI" id="CHEBI:29999"/>
        <dbReference type="ChEBI" id="CHEBI:30616"/>
        <dbReference type="ChEBI" id="CHEBI:33019"/>
        <dbReference type="ChEBI" id="CHEBI:142516"/>
        <dbReference type="EC" id="2.7.7.108"/>
    </reaction>
</comment>
<comment type="catalytic activity">
    <reaction evidence="8">
        <text>L-seryl-[protein] + UTP = O-(5'-uridylyl)-L-seryl-[protein] + diphosphate</text>
        <dbReference type="Rhea" id="RHEA:64604"/>
        <dbReference type="Rhea" id="RHEA-COMP:9863"/>
        <dbReference type="Rhea" id="RHEA-COMP:16635"/>
        <dbReference type="ChEBI" id="CHEBI:29999"/>
        <dbReference type="ChEBI" id="CHEBI:33019"/>
        <dbReference type="ChEBI" id="CHEBI:46398"/>
        <dbReference type="ChEBI" id="CHEBI:156051"/>
    </reaction>
</comment>
<keyword evidence="6 8" id="KW-0067">ATP-binding</keyword>
<feature type="binding site" evidence="8">
    <location>
        <position position="87"/>
    </location>
    <ligand>
        <name>ATP</name>
        <dbReference type="ChEBI" id="CHEBI:30616"/>
    </ligand>
</feature>
<evidence type="ECO:0000256" key="8">
    <source>
        <dbReference type="HAMAP-Rule" id="MF_00692"/>
    </source>
</evidence>
<dbReference type="AlphaFoldDB" id="A0A9J6RM33"/>
<evidence type="ECO:0000313" key="9">
    <source>
        <dbReference type="EMBL" id="MCZ0865045.1"/>
    </source>
</evidence>
<comment type="catalytic activity">
    <reaction evidence="8">
        <text>L-histidyl-[protein] + UTP = N(tele)-(5'-uridylyl)-L-histidyl-[protein] + diphosphate</text>
        <dbReference type="Rhea" id="RHEA:83891"/>
        <dbReference type="Rhea" id="RHEA-COMP:9745"/>
        <dbReference type="Rhea" id="RHEA-COMP:20239"/>
        <dbReference type="ChEBI" id="CHEBI:29979"/>
        <dbReference type="ChEBI" id="CHEBI:33019"/>
        <dbReference type="ChEBI" id="CHEBI:46398"/>
        <dbReference type="ChEBI" id="CHEBI:233474"/>
    </reaction>
</comment>
<accession>A0A9J6RM33</accession>
<comment type="cofactor">
    <cofactor evidence="8">
        <name>Mg(2+)</name>
        <dbReference type="ChEBI" id="CHEBI:18420"/>
    </cofactor>
    <cofactor evidence="8">
        <name>Mn(2+)</name>
        <dbReference type="ChEBI" id="CHEBI:29035"/>
    </cofactor>
</comment>
<keyword evidence="8" id="KW-0464">Manganese</keyword>
<dbReference type="GO" id="GO:0000287">
    <property type="term" value="F:magnesium ion binding"/>
    <property type="evidence" value="ECO:0007669"/>
    <property type="project" value="UniProtKB-UniRule"/>
</dbReference>
<dbReference type="Proteomes" id="UP001069090">
    <property type="component" value="Unassembled WGS sequence"/>
</dbReference>
<dbReference type="PANTHER" id="PTHR32057">
    <property type="entry name" value="PROTEIN ADENYLYLTRANSFERASE SELO, MITOCHONDRIAL"/>
    <property type="match status" value="1"/>
</dbReference>
<feature type="binding site" evidence="8">
    <location>
        <position position="258"/>
    </location>
    <ligand>
        <name>Mg(2+)</name>
        <dbReference type="ChEBI" id="CHEBI:18420"/>
    </ligand>
</feature>
<feature type="binding site" evidence="8">
    <location>
        <position position="85"/>
    </location>
    <ligand>
        <name>ATP</name>
        <dbReference type="ChEBI" id="CHEBI:30616"/>
    </ligand>
</feature>
<keyword evidence="4 8" id="KW-0479">Metal-binding</keyword>
<dbReference type="Pfam" id="PF02696">
    <property type="entry name" value="SelO"/>
    <property type="match status" value="1"/>
</dbReference>
<protein>
    <recommendedName>
        <fullName evidence="8">Protein nucleotidyltransferase YdiU</fullName>
        <ecNumber evidence="8">2.7.7.-</ecNumber>
    </recommendedName>
    <alternativeName>
        <fullName evidence="8">Protein adenylyltransferase YdiU</fullName>
        <ecNumber evidence="8">2.7.7.108</ecNumber>
    </alternativeName>
    <alternativeName>
        <fullName evidence="8">Protein uridylyltransferase YdiU</fullName>
        <ecNumber evidence="8">2.7.7.-</ecNumber>
    </alternativeName>
</protein>
<keyword evidence="10" id="KW-1185">Reference proteome</keyword>
<dbReference type="NCBIfam" id="NF000658">
    <property type="entry name" value="PRK00029.1"/>
    <property type="match status" value="1"/>
</dbReference>
<keyword evidence="5 8" id="KW-0547">Nucleotide-binding</keyword>
<sequence length="483" mass="53382">MKFSNTYVGLGQRFYNKSQPTAVRAPKLFLWNTALANRLNIPAALQQDSEALAQYFSGNQILAGAEPIATAYAGHQFGSFNPLLGDGRAHLLGELLDDEGRRWDLQLKGSGESAYSRAGDGRCALGPAVREFIMSEAMRALGVPTTECLAVVTTGETVYRQRANPGAVVTRVAASHIRVGSFQLFASRGDVESLTALRDYAIDRHFPEIKQQASNHSVALVDSVIAKQIQLVVAWMRVGFIHGVMNTDNTAISGDTIDYGPCAMMGVYDPQAVYSSIDRNGRYAFGNQPRIVNWNMARFAESLLVLHPEDEQLLAQMQELINDFPQRFQQAYNRMMADKLGLQDLQPGDDALIESLLARLAELKLDYTISFDLLTKSLTDSKVQTFISADLGDCYQQWWQRVNAQALSAEQLQAAMRNNNPVVIPRNHHIEAVLADCEASGEASAALDFLAVLRQPYVETEETARYQSTDDSFDQGYQTFCGT</sequence>
<feature type="binding site" evidence="8">
    <location>
        <position position="121"/>
    </location>
    <ligand>
        <name>ATP</name>
        <dbReference type="ChEBI" id="CHEBI:30616"/>
    </ligand>
</feature>
<dbReference type="PANTHER" id="PTHR32057:SF14">
    <property type="entry name" value="PROTEIN ADENYLYLTRANSFERASE SELO, MITOCHONDRIAL"/>
    <property type="match status" value="1"/>
</dbReference>
<feature type="binding site" evidence="8">
    <location>
        <position position="171"/>
    </location>
    <ligand>
        <name>ATP</name>
        <dbReference type="ChEBI" id="CHEBI:30616"/>
    </ligand>
</feature>
<comment type="similarity">
    <text evidence="1 8">Belongs to the SELO family.</text>
</comment>
<comment type="function">
    <text evidence="8">Nucleotidyltransferase involved in the post-translational modification of proteins. It can catalyze the addition of adenosine monophosphate (AMP) or uridine monophosphate (UMP) to a protein, resulting in modifications known as AMPylation and UMPylation.</text>
</comment>
<feature type="binding site" evidence="8">
    <location>
        <position position="178"/>
    </location>
    <ligand>
        <name>ATP</name>
        <dbReference type="ChEBI" id="CHEBI:30616"/>
    </ligand>
</feature>
<evidence type="ECO:0000256" key="1">
    <source>
        <dbReference type="ARBA" id="ARBA00009747"/>
    </source>
</evidence>
<keyword evidence="2 8" id="KW-0808">Transferase</keyword>
<dbReference type="EC" id="2.7.7.108" evidence="8"/>
<dbReference type="InterPro" id="IPR003846">
    <property type="entry name" value="SelO"/>
</dbReference>
<proteinExistence type="inferred from homology"/>
<dbReference type="GO" id="GO:0030145">
    <property type="term" value="F:manganese ion binding"/>
    <property type="evidence" value="ECO:0007669"/>
    <property type="project" value="UniProtKB-UniRule"/>
</dbReference>
<feature type="active site" description="Proton acceptor" evidence="8">
    <location>
        <position position="248"/>
    </location>
</feature>
<feature type="binding site" evidence="8">
    <location>
        <position position="88"/>
    </location>
    <ligand>
        <name>ATP</name>
        <dbReference type="ChEBI" id="CHEBI:30616"/>
    </ligand>
</feature>
<keyword evidence="7 8" id="KW-0460">Magnesium</keyword>
<organism evidence="9 10">
    <name type="scientific">Dasania phycosphaerae</name>
    <dbReference type="NCBI Taxonomy" id="2950436"/>
    <lineage>
        <taxon>Bacteria</taxon>
        <taxon>Pseudomonadati</taxon>
        <taxon>Pseudomonadota</taxon>
        <taxon>Gammaproteobacteria</taxon>
        <taxon>Cellvibrionales</taxon>
        <taxon>Spongiibacteraceae</taxon>
        <taxon>Dasania</taxon>
    </lineage>
</organism>
<evidence type="ECO:0000256" key="5">
    <source>
        <dbReference type="ARBA" id="ARBA00022741"/>
    </source>
</evidence>
<evidence type="ECO:0000313" key="10">
    <source>
        <dbReference type="Proteomes" id="UP001069090"/>
    </source>
</evidence>
<dbReference type="EMBL" id="JAPTGG010000005">
    <property type="protein sequence ID" value="MCZ0865045.1"/>
    <property type="molecule type" value="Genomic_DNA"/>
</dbReference>